<reference evidence="3" key="1">
    <citation type="submission" date="2022-10" db="EMBL/GenBank/DDBJ databases">
        <title>Genome assembly of Pristionchus species.</title>
        <authorList>
            <person name="Yoshida K."/>
            <person name="Sommer R.J."/>
        </authorList>
    </citation>
    <scope>NUCLEOTIDE SEQUENCE [LARGE SCALE GENOMIC DNA]</scope>
    <source>
        <strain evidence="3">RS5460</strain>
    </source>
</reference>
<evidence type="ECO:0000313" key="2">
    <source>
        <dbReference type="EMBL" id="GMR46537.1"/>
    </source>
</evidence>
<dbReference type="InterPro" id="IPR019428">
    <property type="entry name" value="7TM_GPCR_serpentine_rcpt_Str"/>
</dbReference>
<comment type="caution">
    <text evidence="2">The sequence shown here is derived from an EMBL/GenBank/DDBJ whole genome shotgun (WGS) entry which is preliminary data.</text>
</comment>
<protein>
    <recommendedName>
        <fullName evidence="4">G protein-coupled receptor</fullName>
    </recommendedName>
</protein>
<name>A0AAN5CLF3_9BILA</name>
<dbReference type="EMBL" id="BTRK01000004">
    <property type="protein sequence ID" value="GMR46537.1"/>
    <property type="molecule type" value="Genomic_DNA"/>
</dbReference>
<keyword evidence="1" id="KW-1133">Transmembrane helix</keyword>
<dbReference type="AlphaFoldDB" id="A0AAN5CLF3"/>
<sequence length="213" mass="24397">MFQLVSSSNNEIISELPFNNTGSFAYRYLGLLHFCDGEPNDSATIALRNACREKHNVTIYDGWIVMEYWPNGRFALKPFLLLLYADIFLLSSFLTVISLATMTFYHIRINTAFSEYYRRLQRKVLIALCAQTAVPLLCVYLPYVSILNTPFFDINDFVSPEMSASVVSAFPLWDAAVIILLMKDYRDGAVSMLWRRRKPRVIAVTQAFTTCNV</sequence>
<evidence type="ECO:0000256" key="1">
    <source>
        <dbReference type="SAM" id="Phobius"/>
    </source>
</evidence>
<dbReference type="SUPFAM" id="SSF81321">
    <property type="entry name" value="Family A G protein-coupled receptor-like"/>
    <property type="match status" value="1"/>
</dbReference>
<keyword evidence="1" id="KW-0812">Transmembrane</keyword>
<dbReference type="PANTHER" id="PTHR45907:SF16">
    <property type="entry name" value="SERPENTINE RECEPTOR, CLASS J"/>
    <property type="match status" value="1"/>
</dbReference>
<dbReference type="Proteomes" id="UP001328107">
    <property type="component" value="Unassembled WGS sequence"/>
</dbReference>
<dbReference type="PANTHER" id="PTHR45907">
    <property type="entry name" value="SERPENTINE RECEPTOR, CLASS J"/>
    <property type="match status" value="1"/>
</dbReference>
<feature type="transmembrane region" description="Helical" evidence="1">
    <location>
        <begin position="79"/>
        <end position="104"/>
    </location>
</feature>
<dbReference type="Pfam" id="PF10326">
    <property type="entry name" value="7TM_GPCR_Str"/>
    <property type="match status" value="1"/>
</dbReference>
<gene>
    <name evidence="2" type="ORF">PMAYCL1PPCAC_16732</name>
</gene>
<accession>A0AAN5CLF3</accession>
<organism evidence="2 3">
    <name type="scientific">Pristionchus mayeri</name>
    <dbReference type="NCBI Taxonomy" id="1317129"/>
    <lineage>
        <taxon>Eukaryota</taxon>
        <taxon>Metazoa</taxon>
        <taxon>Ecdysozoa</taxon>
        <taxon>Nematoda</taxon>
        <taxon>Chromadorea</taxon>
        <taxon>Rhabditida</taxon>
        <taxon>Rhabditina</taxon>
        <taxon>Diplogasteromorpha</taxon>
        <taxon>Diplogasteroidea</taxon>
        <taxon>Neodiplogasteridae</taxon>
        <taxon>Pristionchus</taxon>
    </lineage>
</organism>
<keyword evidence="3" id="KW-1185">Reference proteome</keyword>
<evidence type="ECO:0008006" key="4">
    <source>
        <dbReference type="Google" id="ProtNLM"/>
    </source>
</evidence>
<keyword evidence="1" id="KW-0472">Membrane</keyword>
<dbReference type="InterPro" id="IPR019423">
    <property type="entry name" value="7TM_GPCR_serpentine_rcpt_Srj"/>
</dbReference>
<proteinExistence type="predicted"/>
<evidence type="ECO:0000313" key="3">
    <source>
        <dbReference type="Proteomes" id="UP001328107"/>
    </source>
</evidence>
<feature type="transmembrane region" description="Helical" evidence="1">
    <location>
        <begin position="124"/>
        <end position="143"/>
    </location>
</feature>
<feature type="non-terminal residue" evidence="2">
    <location>
        <position position="213"/>
    </location>
</feature>
<feature type="transmembrane region" description="Helical" evidence="1">
    <location>
        <begin position="163"/>
        <end position="182"/>
    </location>
</feature>